<name>A0A1H7Z515_9BACT</name>
<evidence type="ECO:0000256" key="2">
    <source>
        <dbReference type="SAM" id="Phobius"/>
    </source>
</evidence>
<feature type="region of interest" description="Disordered" evidence="1">
    <location>
        <begin position="35"/>
        <end position="71"/>
    </location>
</feature>
<keyword evidence="2" id="KW-0812">Transmembrane</keyword>
<dbReference type="EMBL" id="FOBS01000020">
    <property type="protein sequence ID" value="SEM53692.1"/>
    <property type="molecule type" value="Genomic_DNA"/>
</dbReference>
<dbReference type="SMART" id="SM00978">
    <property type="entry name" value="Tim44"/>
    <property type="match status" value="1"/>
</dbReference>
<feature type="compositionally biased region" description="Low complexity" evidence="1">
    <location>
        <begin position="35"/>
        <end position="44"/>
    </location>
</feature>
<dbReference type="PANTHER" id="PTHR41542:SF1">
    <property type="entry name" value="BLL5807 PROTEIN"/>
    <property type="match status" value="1"/>
</dbReference>
<accession>A0A1H7Z515</accession>
<dbReference type="InterPro" id="IPR032710">
    <property type="entry name" value="NTF2-like_dom_sf"/>
</dbReference>
<dbReference type="PANTHER" id="PTHR41542">
    <property type="entry name" value="BLL5807 PROTEIN"/>
    <property type="match status" value="1"/>
</dbReference>
<feature type="region of interest" description="Disordered" evidence="1">
    <location>
        <begin position="152"/>
        <end position="172"/>
    </location>
</feature>
<proteinExistence type="predicted"/>
<feature type="compositionally biased region" description="Polar residues" evidence="1">
    <location>
        <begin position="45"/>
        <end position="71"/>
    </location>
</feature>
<evidence type="ECO:0000256" key="1">
    <source>
        <dbReference type="SAM" id="MobiDB-lite"/>
    </source>
</evidence>
<dbReference type="Gene3D" id="3.10.450.240">
    <property type="match status" value="1"/>
</dbReference>
<dbReference type="InterPro" id="IPR007379">
    <property type="entry name" value="Tim44-like_dom"/>
</dbReference>
<dbReference type="Proteomes" id="UP000198744">
    <property type="component" value="Unassembled WGS sequence"/>
</dbReference>
<evidence type="ECO:0000313" key="5">
    <source>
        <dbReference type="Proteomes" id="UP000198744"/>
    </source>
</evidence>
<sequence length="325" mass="35546">MLMEKSIKYGLVIVSLVAMLFYVLEIDAFARAGGSKSFGSRGSRTYASPSSPSKSTINPSRQMTPATNQPQSGGFLRNMAGGLAGGILGGILGSMLFGSLGMASSGGLGGSGIGLFEIALVGAILYGIWWFIKKKRREAMATAGPGYYREASQPQQPMTYGSATVSPSYGDPQHRENNVTTDLSYIKQMDPSFDEQLFKDQCMDNFFKVQGAWANRDLSTIRTSLTDEMFGILQRDADDLKSKNRINRLENIAVRTVDITEAWQESGKDFITVCFIANLLDYTVDEASGQVLAGSKTEPVKFEEYWTFTRPVGNYPWQLSAITQA</sequence>
<feature type="transmembrane region" description="Helical" evidence="2">
    <location>
        <begin position="79"/>
        <end position="100"/>
    </location>
</feature>
<evidence type="ECO:0000259" key="3">
    <source>
        <dbReference type="SMART" id="SM00978"/>
    </source>
</evidence>
<feature type="transmembrane region" description="Helical" evidence="2">
    <location>
        <begin position="112"/>
        <end position="132"/>
    </location>
</feature>
<feature type="compositionally biased region" description="Polar residues" evidence="1">
    <location>
        <begin position="152"/>
        <end position="167"/>
    </location>
</feature>
<feature type="transmembrane region" description="Helical" evidence="2">
    <location>
        <begin position="6"/>
        <end position="24"/>
    </location>
</feature>
<dbReference type="SUPFAM" id="SSF54427">
    <property type="entry name" value="NTF2-like"/>
    <property type="match status" value="1"/>
</dbReference>
<gene>
    <name evidence="4" type="ORF">SAMN04489760_12051</name>
</gene>
<keyword evidence="2" id="KW-0472">Membrane</keyword>
<protein>
    <submittedName>
        <fullName evidence="4">Predicted lipid-binding transport protein, Tim44 family</fullName>
    </submittedName>
</protein>
<evidence type="ECO:0000313" key="4">
    <source>
        <dbReference type="EMBL" id="SEM53692.1"/>
    </source>
</evidence>
<reference evidence="4 5" key="1">
    <citation type="submission" date="2016-10" db="EMBL/GenBank/DDBJ databases">
        <authorList>
            <person name="de Groot N.N."/>
        </authorList>
    </citation>
    <scope>NUCLEOTIDE SEQUENCE [LARGE SCALE GENOMIC DNA]</scope>
    <source>
        <strain evidence="4 5">DSM 8423</strain>
    </source>
</reference>
<organism evidence="4 5">
    <name type="scientific">Syntrophus gentianae</name>
    <dbReference type="NCBI Taxonomy" id="43775"/>
    <lineage>
        <taxon>Bacteria</taxon>
        <taxon>Pseudomonadati</taxon>
        <taxon>Thermodesulfobacteriota</taxon>
        <taxon>Syntrophia</taxon>
        <taxon>Syntrophales</taxon>
        <taxon>Syntrophaceae</taxon>
        <taxon>Syntrophus</taxon>
    </lineage>
</organism>
<keyword evidence="5" id="KW-1185">Reference proteome</keyword>
<dbReference type="AlphaFoldDB" id="A0A1H7Z515"/>
<feature type="domain" description="Tim44-like" evidence="3">
    <location>
        <begin position="179"/>
        <end position="324"/>
    </location>
</feature>
<dbReference type="Pfam" id="PF04280">
    <property type="entry name" value="Tim44"/>
    <property type="match status" value="1"/>
</dbReference>
<keyword evidence="2" id="KW-1133">Transmembrane helix</keyword>